<dbReference type="AlphaFoldDB" id="A0A9P7YKL1"/>
<evidence type="ECO:0000256" key="5">
    <source>
        <dbReference type="SAM" id="MobiDB-lite"/>
    </source>
</evidence>
<evidence type="ECO:0000313" key="8">
    <source>
        <dbReference type="Proteomes" id="UP000824998"/>
    </source>
</evidence>
<feature type="transmembrane region" description="Helical" evidence="6">
    <location>
        <begin position="139"/>
        <end position="161"/>
    </location>
</feature>
<keyword evidence="3 6" id="KW-1133">Transmembrane helix</keyword>
<dbReference type="Proteomes" id="UP000824998">
    <property type="component" value="Unassembled WGS sequence"/>
</dbReference>
<organism evidence="7 8">
    <name type="scientific">Amylocarpus encephaloides</name>
    <dbReference type="NCBI Taxonomy" id="45428"/>
    <lineage>
        <taxon>Eukaryota</taxon>
        <taxon>Fungi</taxon>
        <taxon>Dikarya</taxon>
        <taxon>Ascomycota</taxon>
        <taxon>Pezizomycotina</taxon>
        <taxon>Leotiomycetes</taxon>
        <taxon>Helotiales</taxon>
        <taxon>Helotiales incertae sedis</taxon>
        <taxon>Amylocarpus</taxon>
    </lineage>
</organism>
<evidence type="ECO:0000256" key="2">
    <source>
        <dbReference type="ARBA" id="ARBA00022692"/>
    </source>
</evidence>
<reference evidence="7" key="1">
    <citation type="journal article" date="2021" name="IMA Fungus">
        <title>Genomic characterization of three marine fungi, including Emericellopsis atlantica sp. nov. with signatures of a generalist lifestyle and marine biomass degradation.</title>
        <authorList>
            <person name="Hagestad O.C."/>
            <person name="Hou L."/>
            <person name="Andersen J.H."/>
            <person name="Hansen E.H."/>
            <person name="Altermark B."/>
            <person name="Li C."/>
            <person name="Kuhnert E."/>
            <person name="Cox R.J."/>
            <person name="Crous P.W."/>
            <person name="Spatafora J.W."/>
            <person name="Lail K."/>
            <person name="Amirebrahimi M."/>
            <person name="Lipzen A."/>
            <person name="Pangilinan J."/>
            <person name="Andreopoulos W."/>
            <person name="Hayes R.D."/>
            <person name="Ng V."/>
            <person name="Grigoriev I.V."/>
            <person name="Jackson S.A."/>
            <person name="Sutton T.D.S."/>
            <person name="Dobson A.D.W."/>
            <person name="Rama T."/>
        </authorList>
    </citation>
    <scope>NUCLEOTIDE SEQUENCE</scope>
    <source>
        <strain evidence="7">TRa018bII</strain>
    </source>
</reference>
<keyword evidence="2 6" id="KW-0812">Transmembrane</keyword>
<protein>
    <submittedName>
        <fullName evidence="7">Major facilitator superfamily domain-containing protein</fullName>
    </submittedName>
</protein>
<feature type="transmembrane region" description="Helical" evidence="6">
    <location>
        <begin position="40"/>
        <end position="59"/>
    </location>
</feature>
<dbReference type="SUPFAM" id="SSF103473">
    <property type="entry name" value="MFS general substrate transporter"/>
    <property type="match status" value="1"/>
</dbReference>
<dbReference type="OrthoDB" id="3026777at2759"/>
<dbReference type="EMBL" id="MU251451">
    <property type="protein sequence ID" value="KAG9234800.1"/>
    <property type="molecule type" value="Genomic_DNA"/>
</dbReference>
<evidence type="ECO:0000256" key="6">
    <source>
        <dbReference type="SAM" id="Phobius"/>
    </source>
</evidence>
<feature type="region of interest" description="Disordered" evidence="5">
    <location>
        <begin position="1"/>
        <end position="27"/>
    </location>
</feature>
<dbReference type="PANTHER" id="PTHR23507:SF1">
    <property type="entry name" value="FI18259P1-RELATED"/>
    <property type="match status" value="1"/>
</dbReference>
<feature type="transmembrane region" description="Helical" evidence="6">
    <location>
        <begin position="416"/>
        <end position="437"/>
    </location>
</feature>
<dbReference type="Gene3D" id="1.20.1250.20">
    <property type="entry name" value="MFS general substrate transporter like domains"/>
    <property type="match status" value="2"/>
</dbReference>
<accession>A0A9P7YKL1</accession>
<dbReference type="PANTHER" id="PTHR23507">
    <property type="entry name" value="ZGC:174356"/>
    <property type="match status" value="1"/>
</dbReference>
<evidence type="ECO:0000256" key="3">
    <source>
        <dbReference type="ARBA" id="ARBA00022989"/>
    </source>
</evidence>
<proteinExistence type="predicted"/>
<feature type="transmembrane region" description="Helical" evidence="6">
    <location>
        <begin position="359"/>
        <end position="378"/>
    </location>
</feature>
<feature type="transmembrane region" description="Helical" evidence="6">
    <location>
        <begin position="205"/>
        <end position="227"/>
    </location>
</feature>
<keyword evidence="4 6" id="KW-0472">Membrane</keyword>
<comment type="caution">
    <text evidence="7">The sequence shown here is derived from an EMBL/GenBank/DDBJ whole genome shotgun (WGS) entry which is preliminary data.</text>
</comment>
<evidence type="ECO:0000256" key="1">
    <source>
        <dbReference type="ARBA" id="ARBA00004141"/>
    </source>
</evidence>
<dbReference type="InterPro" id="IPR011701">
    <property type="entry name" value="MFS"/>
</dbReference>
<dbReference type="GO" id="GO:0016020">
    <property type="term" value="C:membrane"/>
    <property type="evidence" value="ECO:0007669"/>
    <property type="project" value="UniProtKB-SubCell"/>
</dbReference>
<name>A0A9P7YKL1_9HELO</name>
<dbReference type="GO" id="GO:0022857">
    <property type="term" value="F:transmembrane transporter activity"/>
    <property type="evidence" value="ECO:0007669"/>
    <property type="project" value="InterPro"/>
</dbReference>
<sequence>MLQPPNPNHGQNLPFLRPGAARAPKKSPVRCFRRTRSPRIVTGILFSIIFTISVGGFLMSMPSIRLIEDIACHRYYNGLRGKDRVGLDEDIEEELCKKDAIQSQINVLFGVSSFLAPIPGLLTTIVYGALTDKIGRKPVFILAAFGMILSSCYDLTILWFWKILPLRLLWFSPVFAFIGGGEAVATMTFYTVACDITTEANRANVFLLGGCSHLLAHLLAPSIARLLMEQSPWLALITGWSIMTGGWFIVTFMPETLHLRVCTTSGQLVRNAPKEGNLASTKGCSNHTVLTSIRAQLVDALKRTRSATQVLLSTSVRLLLVTFVIGPFCTVSVGLSVRYVSKRFTWKIQEVMLLLSLRAFVNIILLLAIIPIVSKVLMSRLGYSSKEKDLSLSKFSAVVLVAGSICIAASRNISSTILGMVVWTLGTGFSSLVRSLITTLVEKEQIGRLYAAITVVETIGFLVAGPLLNWLFTVGMSAGGDWIGLPFYCLAILCLLASLGIWYFRIPSDRRQQDYVPVPVGEEYLDNLEGVEWNGDLILLESQDRERLRGDV</sequence>
<evidence type="ECO:0000256" key="4">
    <source>
        <dbReference type="ARBA" id="ARBA00023136"/>
    </source>
</evidence>
<feature type="transmembrane region" description="Helical" evidence="6">
    <location>
        <begin position="449"/>
        <end position="471"/>
    </location>
</feature>
<feature type="transmembrane region" description="Helical" evidence="6">
    <location>
        <begin position="167"/>
        <end position="193"/>
    </location>
</feature>
<feature type="transmembrane region" description="Helical" evidence="6">
    <location>
        <begin position="483"/>
        <end position="504"/>
    </location>
</feature>
<feature type="transmembrane region" description="Helical" evidence="6">
    <location>
        <begin position="107"/>
        <end position="127"/>
    </location>
</feature>
<comment type="subcellular location">
    <subcellularLocation>
        <location evidence="1">Membrane</location>
        <topology evidence="1">Multi-pass membrane protein</topology>
    </subcellularLocation>
</comment>
<dbReference type="Pfam" id="PF07690">
    <property type="entry name" value="MFS_1"/>
    <property type="match status" value="1"/>
</dbReference>
<keyword evidence="8" id="KW-1185">Reference proteome</keyword>
<gene>
    <name evidence="7" type="ORF">BJ875DRAFT_292489</name>
</gene>
<feature type="transmembrane region" description="Helical" evidence="6">
    <location>
        <begin position="233"/>
        <end position="250"/>
    </location>
</feature>
<feature type="transmembrane region" description="Helical" evidence="6">
    <location>
        <begin position="390"/>
        <end position="410"/>
    </location>
</feature>
<dbReference type="InterPro" id="IPR036259">
    <property type="entry name" value="MFS_trans_sf"/>
</dbReference>
<feature type="transmembrane region" description="Helical" evidence="6">
    <location>
        <begin position="318"/>
        <end position="339"/>
    </location>
</feature>
<evidence type="ECO:0000313" key="7">
    <source>
        <dbReference type="EMBL" id="KAG9234800.1"/>
    </source>
</evidence>